<dbReference type="SMART" id="SM00179">
    <property type="entry name" value="EGF_CA"/>
    <property type="match status" value="2"/>
</dbReference>
<evidence type="ECO:0000256" key="3">
    <source>
        <dbReference type="ARBA" id="ARBA00022737"/>
    </source>
</evidence>
<evidence type="ECO:0000256" key="6">
    <source>
        <dbReference type="ARBA" id="ARBA00023180"/>
    </source>
</evidence>
<evidence type="ECO:0000256" key="2">
    <source>
        <dbReference type="ARBA" id="ARBA00022729"/>
    </source>
</evidence>
<evidence type="ECO:0000256" key="1">
    <source>
        <dbReference type="ARBA" id="ARBA00022536"/>
    </source>
</evidence>
<dbReference type="SUPFAM" id="SSF57196">
    <property type="entry name" value="EGF/Laminin"/>
    <property type="match status" value="2"/>
</dbReference>
<keyword evidence="6" id="KW-0325">Glycoprotein</keyword>
<dbReference type="Gene3D" id="2.10.25.10">
    <property type="entry name" value="Laminin"/>
    <property type="match status" value="2"/>
</dbReference>
<feature type="disulfide bond" evidence="7">
    <location>
        <begin position="116"/>
        <end position="125"/>
    </location>
</feature>
<dbReference type="PROSITE" id="PS00010">
    <property type="entry name" value="ASX_HYDROXYL"/>
    <property type="match status" value="1"/>
</dbReference>
<keyword evidence="2" id="KW-0732">Signal</keyword>
<dbReference type="InterPro" id="IPR052235">
    <property type="entry name" value="Nephronectin_domain"/>
</dbReference>
<keyword evidence="3" id="KW-0677">Repeat</keyword>
<evidence type="ECO:0000256" key="4">
    <source>
        <dbReference type="ARBA" id="ARBA00022837"/>
    </source>
</evidence>
<evidence type="ECO:0000259" key="8">
    <source>
        <dbReference type="PROSITE" id="PS50026"/>
    </source>
</evidence>
<organism evidence="9 10">
    <name type="scientific">Pocillopora damicornis</name>
    <name type="common">Cauliflower coral</name>
    <name type="synonym">Millepora damicornis</name>
    <dbReference type="NCBI Taxonomy" id="46731"/>
    <lineage>
        <taxon>Eukaryota</taxon>
        <taxon>Metazoa</taxon>
        <taxon>Cnidaria</taxon>
        <taxon>Anthozoa</taxon>
        <taxon>Hexacorallia</taxon>
        <taxon>Scleractinia</taxon>
        <taxon>Astrocoeniina</taxon>
        <taxon>Pocilloporidae</taxon>
        <taxon>Pocillopora</taxon>
    </lineage>
</organism>
<dbReference type="InterPro" id="IPR000742">
    <property type="entry name" value="EGF"/>
</dbReference>
<dbReference type="Pfam" id="PF12947">
    <property type="entry name" value="EGF_3"/>
    <property type="match status" value="1"/>
</dbReference>
<dbReference type="PROSITE" id="PS01187">
    <property type="entry name" value="EGF_CA"/>
    <property type="match status" value="1"/>
</dbReference>
<dbReference type="CDD" id="cd00054">
    <property type="entry name" value="EGF_CA"/>
    <property type="match status" value="1"/>
</dbReference>
<evidence type="ECO:0000313" key="10">
    <source>
        <dbReference type="Proteomes" id="UP000275408"/>
    </source>
</evidence>
<comment type="caution">
    <text evidence="7">Lacks conserved residue(s) required for the propagation of feature annotation.</text>
</comment>
<feature type="domain" description="EGF-like" evidence="8">
    <location>
        <begin position="88"/>
        <end position="126"/>
    </location>
</feature>
<dbReference type="InterPro" id="IPR024731">
    <property type="entry name" value="NELL2-like_EGF"/>
</dbReference>
<dbReference type="GO" id="GO:0048589">
    <property type="term" value="P:developmental growth"/>
    <property type="evidence" value="ECO:0007669"/>
    <property type="project" value="UniProtKB-ARBA"/>
</dbReference>
<dbReference type="SMART" id="SM00181">
    <property type="entry name" value="EGF"/>
    <property type="match status" value="2"/>
</dbReference>
<dbReference type="InterPro" id="IPR000152">
    <property type="entry name" value="EGF-type_Asp/Asn_hydroxyl_site"/>
</dbReference>
<dbReference type="PROSITE" id="PS01186">
    <property type="entry name" value="EGF_2"/>
    <property type="match status" value="2"/>
</dbReference>
<feature type="disulfide bond" evidence="7">
    <location>
        <begin position="97"/>
        <end position="114"/>
    </location>
</feature>
<sequence length="171" mass="18481">MNRCPQVDFSATLAFRGKRLLNHTIKEIDIVAKDICEAVCFMVPTCVSYNILVSSDSPPITKCEMNDATHFEHPSDLVSFPNSTYRGSKNACIKKPCPNNTICQAGSSSEGYTCVCVPGYVGKNCTKDVDECSLGKHKCDSNAECANTLGSYSCKCKEGFSGDGQMCLGEC</sequence>
<keyword evidence="5 7" id="KW-1015">Disulfide bond</keyword>
<dbReference type="FunFam" id="2.10.25.10:FF:000038">
    <property type="entry name" value="Fibrillin 2"/>
    <property type="match status" value="1"/>
</dbReference>
<dbReference type="InterPro" id="IPR018097">
    <property type="entry name" value="EGF_Ca-bd_CS"/>
</dbReference>
<keyword evidence="4" id="KW-0106">Calcium</keyword>
<dbReference type="STRING" id="46731.A0A3M6U8U3"/>
<dbReference type="InterPro" id="IPR001881">
    <property type="entry name" value="EGF-like_Ca-bd_dom"/>
</dbReference>
<feature type="domain" description="EGF-like" evidence="8">
    <location>
        <begin position="128"/>
        <end position="168"/>
    </location>
</feature>
<name>A0A3M6U8U3_POCDA</name>
<keyword evidence="1 7" id="KW-0245">EGF-like domain</keyword>
<evidence type="ECO:0000256" key="5">
    <source>
        <dbReference type="ARBA" id="ARBA00023157"/>
    </source>
</evidence>
<dbReference type="GO" id="GO:0005509">
    <property type="term" value="F:calcium ion binding"/>
    <property type="evidence" value="ECO:0007669"/>
    <property type="project" value="InterPro"/>
</dbReference>
<dbReference type="PANTHER" id="PTHR24050:SF28">
    <property type="entry name" value="UROMODULIN-LIKE"/>
    <property type="match status" value="1"/>
</dbReference>
<comment type="caution">
    <text evidence="9">The sequence shown here is derived from an EMBL/GenBank/DDBJ whole genome shotgun (WGS) entry which is preliminary data.</text>
</comment>
<accession>A0A3M6U8U3</accession>
<dbReference type="EMBL" id="RCHS01002011">
    <property type="protein sequence ID" value="RMX50057.1"/>
    <property type="molecule type" value="Genomic_DNA"/>
</dbReference>
<dbReference type="FunFam" id="2.10.25.10:FF:000508">
    <property type="entry name" value="Eyes shut homolog"/>
    <property type="match status" value="1"/>
</dbReference>
<gene>
    <name evidence="9" type="ORF">pdam_00002950</name>
</gene>
<dbReference type="PROSITE" id="PS50026">
    <property type="entry name" value="EGF_3"/>
    <property type="match status" value="2"/>
</dbReference>
<protein>
    <recommendedName>
        <fullName evidence="8">EGF-like domain-containing protein</fullName>
    </recommendedName>
</protein>
<dbReference type="PANTHER" id="PTHR24050">
    <property type="entry name" value="PA14 DOMAIN-CONTAINING PROTEIN"/>
    <property type="match status" value="1"/>
</dbReference>
<keyword evidence="10" id="KW-1185">Reference proteome</keyword>
<dbReference type="OrthoDB" id="5972842at2759"/>
<dbReference type="PROSITE" id="PS00022">
    <property type="entry name" value="EGF_1"/>
    <property type="match status" value="1"/>
</dbReference>
<evidence type="ECO:0000256" key="7">
    <source>
        <dbReference type="PROSITE-ProRule" id="PRU00076"/>
    </source>
</evidence>
<dbReference type="Proteomes" id="UP000275408">
    <property type="component" value="Unassembled WGS sequence"/>
</dbReference>
<proteinExistence type="predicted"/>
<evidence type="ECO:0000313" key="9">
    <source>
        <dbReference type="EMBL" id="RMX50057.1"/>
    </source>
</evidence>
<dbReference type="AlphaFoldDB" id="A0A3M6U8U3"/>
<reference evidence="9 10" key="1">
    <citation type="journal article" date="2018" name="Sci. Rep.">
        <title>Comparative analysis of the Pocillopora damicornis genome highlights role of immune system in coral evolution.</title>
        <authorList>
            <person name="Cunning R."/>
            <person name="Bay R.A."/>
            <person name="Gillette P."/>
            <person name="Baker A.C."/>
            <person name="Traylor-Knowles N."/>
        </authorList>
    </citation>
    <scope>NUCLEOTIDE SEQUENCE [LARGE SCALE GENOMIC DNA]</scope>
    <source>
        <strain evidence="9">RSMAS</strain>
        <tissue evidence="9">Whole animal</tissue>
    </source>
</reference>